<evidence type="ECO:0000313" key="3">
    <source>
        <dbReference type="Proteomes" id="UP001378592"/>
    </source>
</evidence>
<feature type="region of interest" description="Disordered" evidence="1">
    <location>
        <begin position="19"/>
        <end position="108"/>
    </location>
</feature>
<evidence type="ECO:0000313" key="2">
    <source>
        <dbReference type="EMBL" id="KAK7793611.1"/>
    </source>
</evidence>
<protein>
    <submittedName>
        <fullName evidence="2">Uncharacterized protein</fullName>
    </submittedName>
</protein>
<evidence type="ECO:0000256" key="1">
    <source>
        <dbReference type="SAM" id="MobiDB-lite"/>
    </source>
</evidence>
<gene>
    <name evidence="2" type="ORF">R5R35_013594</name>
</gene>
<accession>A0AAN9Z2B3</accession>
<reference evidence="2 3" key="1">
    <citation type="submission" date="2024-03" db="EMBL/GenBank/DDBJ databases">
        <title>The genome assembly and annotation of the cricket Gryllus longicercus Weissman &amp; Gray.</title>
        <authorList>
            <person name="Szrajer S."/>
            <person name="Gray D."/>
            <person name="Ylla G."/>
        </authorList>
    </citation>
    <scope>NUCLEOTIDE SEQUENCE [LARGE SCALE GENOMIC DNA]</scope>
    <source>
        <strain evidence="2">DAG 2021-001</strain>
        <tissue evidence="2">Whole body minus gut</tissue>
    </source>
</reference>
<comment type="caution">
    <text evidence="2">The sequence shown here is derived from an EMBL/GenBank/DDBJ whole genome shotgun (WGS) entry which is preliminary data.</text>
</comment>
<dbReference type="EMBL" id="JAZDUA010000370">
    <property type="protein sequence ID" value="KAK7793611.1"/>
    <property type="molecule type" value="Genomic_DNA"/>
</dbReference>
<dbReference type="Proteomes" id="UP001378592">
    <property type="component" value="Unassembled WGS sequence"/>
</dbReference>
<name>A0AAN9Z2B3_9ORTH</name>
<organism evidence="2 3">
    <name type="scientific">Gryllus longicercus</name>
    <dbReference type="NCBI Taxonomy" id="2509291"/>
    <lineage>
        <taxon>Eukaryota</taxon>
        <taxon>Metazoa</taxon>
        <taxon>Ecdysozoa</taxon>
        <taxon>Arthropoda</taxon>
        <taxon>Hexapoda</taxon>
        <taxon>Insecta</taxon>
        <taxon>Pterygota</taxon>
        <taxon>Neoptera</taxon>
        <taxon>Polyneoptera</taxon>
        <taxon>Orthoptera</taxon>
        <taxon>Ensifera</taxon>
        <taxon>Gryllidea</taxon>
        <taxon>Grylloidea</taxon>
        <taxon>Gryllidae</taxon>
        <taxon>Gryllinae</taxon>
        <taxon>Gryllus</taxon>
    </lineage>
</organism>
<dbReference type="AlphaFoldDB" id="A0AAN9Z2B3"/>
<sequence>MSCARVSVDGQRMVRCSWSPAARRGPPKRALSVPAAAAAQRPRRFSMACGGGAEAERGGAVHGSRRPRPRRRPESERQRRSSWRQMLRAGLEGWAPPEGGASLTDDRE</sequence>
<keyword evidence="3" id="KW-1185">Reference proteome</keyword>
<proteinExistence type="predicted"/>